<sequence length="76" mass="8450">MAKQLSLNQSKQSRLHLFILIKDVLDGFKIISKRKLLFILIIISALLNFSIIDPHQIGLPYIAKQLPGGALIILGS</sequence>
<organism evidence="2 3">
    <name type="scientific">Natronobacillus azotifigens</name>
    <dbReference type="NCBI Taxonomy" id="472978"/>
    <lineage>
        <taxon>Bacteria</taxon>
        <taxon>Bacillati</taxon>
        <taxon>Bacillota</taxon>
        <taxon>Bacilli</taxon>
        <taxon>Bacillales</taxon>
        <taxon>Bacillaceae</taxon>
        <taxon>Natronobacillus</taxon>
    </lineage>
</organism>
<evidence type="ECO:0000256" key="1">
    <source>
        <dbReference type="SAM" id="Phobius"/>
    </source>
</evidence>
<protein>
    <submittedName>
        <fullName evidence="2">Uncharacterized protein</fullName>
    </submittedName>
</protein>
<dbReference type="RefSeq" id="WP_268779038.1">
    <property type="nucleotide sequence ID" value="NZ_JAPRAT010000004.1"/>
</dbReference>
<evidence type="ECO:0000313" key="3">
    <source>
        <dbReference type="Proteomes" id="UP001084197"/>
    </source>
</evidence>
<accession>A0A9J6R9P3</accession>
<comment type="caution">
    <text evidence="2">The sequence shown here is derived from an EMBL/GenBank/DDBJ whole genome shotgun (WGS) entry which is preliminary data.</text>
</comment>
<dbReference type="Proteomes" id="UP001084197">
    <property type="component" value="Unassembled WGS sequence"/>
</dbReference>
<keyword evidence="1" id="KW-0812">Transmembrane</keyword>
<dbReference type="EMBL" id="JAPRAT010000004">
    <property type="protein sequence ID" value="MCZ0702271.1"/>
    <property type="molecule type" value="Genomic_DNA"/>
</dbReference>
<name>A0A9J6R9P3_9BACI</name>
<keyword evidence="1" id="KW-0472">Membrane</keyword>
<dbReference type="AlphaFoldDB" id="A0A9J6R9P3"/>
<keyword evidence="1" id="KW-1133">Transmembrane helix</keyword>
<proteinExistence type="predicted"/>
<feature type="transmembrane region" description="Helical" evidence="1">
    <location>
        <begin position="36"/>
        <end position="52"/>
    </location>
</feature>
<gene>
    <name evidence="2" type="ORF">OWO01_03475</name>
</gene>
<keyword evidence="3" id="KW-1185">Reference proteome</keyword>
<reference evidence="2" key="1">
    <citation type="submission" date="2022-11" db="EMBL/GenBank/DDBJ databases">
        <title>WGS of Natronobacillus azotifigens 24KS-1, an anaerobic diazotrophic haloalkaliphile from soda-rich habitats.</title>
        <authorList>
            <person name="Sorokin D.Y."/>
            <person name="Merkel A.Y."/>
        </authorList>
    </citation>
    <scope>NUCLEOTIDE SEQUENCE</scope>
    <source>
        <strain evidence="2">24KS-1</strain>
    </source>
</reference>
<evidence type="ECO:0000313" key="2">
    <source>
        <dbReference type="EMBL" id="MCZ0702271.1"/>
    </source>
</evidence>